<proteinExistence type="predicted"/>
<dbReference type="AlphaFoldDB" id="A0A9N9N3E5"/>
<protein>
    <submittedName>
        <fullName evidence="1">433_t:CDS:1</fullName>
    </submittedName>
</protein>
<dbReference type="Proteomes" id="UP000789570">
    <property type="component" value="Unassembled WGS sequence"/>
</dbReference>
<feature type="non-terminal residue" evidence="1">
    <location>
        <position position="104"/>
    </location>
</feature>
<sequence length="104" mass="12232">NLCNLEINDDKEDQYQNLVNQIELQIEVKNIRTAAFEVFRLLLDKSDELDEFIDENENTNIPLATFPDLRYIINQKPISQKQFKEVDSLFTPEGFLRSKVLIDI</sequence>
<reference evidence="1" key="1">
    <citation type="submission" date="2021-06" db="EMBL/GenBank/DDBJ databases">
        <authorList>
            <person name="Kallberg Y."/>
            <person name="Tangrot J."/>
            <person name="Rosling A."/>
        </authorList>
    </citation>
    <scope>NUCLEOTIDE SEQUENCE</scope>
    <source>
        <strain evidence="1">UK204</strain>
    </source>
</reference>
<dbReference type="EMBL" id="CAJVPQ010007631">
    <property type="protein sequence ID" value="CAG8698838.1"/>
    <property type="molecule type" value="Genomic_DNA"/>
</dbReference>
<gene>
    <name evidence="1" type="ORF">FCALED_LOCUS13370</name>
</gene>
<evidence type="ECO:0000313" key="1">
    <source>
        <dbReference type="EMBL" id="CAG8698838.1"/>
    </source>
</evidence>
<accession>A0A9N9N3E5</accession>
<keyword evidence="2" id="KW-1185">Reference proteome</keyword>
<dbReference type="OrthoDB" id="2393739at2759"/>
<evidence type="ECO:0000313" key="2">
    <source>
        <dbReference type="Proteomes" id="UP000789570"/>
    </source>
</evidence>
<organism evidence="1 2">
    <name type="scientific">Funneliformis caledonium</name>
    <dbReference type="NCBI Taxonomy" id="1117310"/>
    <lineage>
        <taxon>Eukaryota</taxon>
        <taxon>Fungi</taxon>
        <taxon>Fungi incertae sedis</taxon>
        <taxon>Mucoromycota</taxon>
        <taxon>Glomeromycotina</taxon>
        <taxon>Glomeromycetes</taxon>
        <taxon>Glomerales</taxon>
        <taxon>Glomeraceae</taxon>
        <taxon>Funneliformis</taxon>
    </lineage>
</organism>
<comment type="caution">
    <text evidence="1">The sequence shown here is derived from an EMBL/GenBank/DDBJ whole genome shotgun (WGS) entry which is preliminary data.</text>
</comment>
<name>A0A9N9N3E5_9GLOM</name>